<organism evidence="1 2">
    <name type="scientific">Lindgomyces ingoldianus</name>
    <dbReference type="NCBI Taxonomy" id="673940"/>
    <lineage>
        <taxon>Eukaryota</taxon>
        <taxon>Fungi</taxon>
        <taxon>Dikarya</taxon>
        <taxon>Ascomycota</taxon>
        <taxon>Pezizomycotina</taxon>
        <taxon>Dothideomycetes</taxon>
        <taxon>Pleosporomycetidae</taxon>
        <taxon>Pleosporales</taxon>
        <taxon>Lindgomycetaceae</taxon>
        <taxon>Lindgomyces</taxon>
    </lineage>
</organism>
<dbReference type="Proteomes" id="UP000799755">
    <property type="component" value="Unassembled WGS sequence"/>
</dbReference>
<evidence type="ECO:0000313" key="2">
    <source>
        <dbReference type="Proteomes" id="UP000799755"/>
    </source>
</evidence>
<gene>
    <name evidence="1" type="ORF">BDR25DRAFT_212090</name>
</gene>
<keyword evidence="2" id="KW-1185">Reference proteome</keyword>
<dbReference type="EMBL" id="MU003495">
    <property type="protein sequence ID" value="KAF2475983.1"/>
    <property type="molecule type" value="Genomic_DNA"/>
</dbReference>
<evidence type="ECO:0000313" key="1">
    <source>
        <dbReference type="EMBL" id="KAF2475983.1"/>
    </source>
</evidence>
<reference evidence="1" key="1">
    <citation type="journal article" date="2020" name="Stud. Mycol.">
        <title>101 Dothideomycetes genomes: a test case for predicting lifestyles and emergence of pathogens.</title>
        <authorList>
            <person name="Haridas S."/>
            <person name="Albert R."/>
            <person name="Binder M."/>
            <person name="Bloem J."/>
            <person name="Labutti K."/>
            <person name="Salamov A."/>
            <person name="Andreopoulos B."/>
            <person name="Baker S."/>
            <person name="Barry K."/>
            <person name="Bills G."/>
            <person name="Bluhm B."/>
            <person name="Cannon C."/>
            <person name="Castanera R."/>
            <person name="Culley D."/>
            <person name="Daum C."/>
            <person name="Ezra D."/>
            <person name="Gonzalez J."/>
            <person name="Henrissat B."/>
            <person name="Kuo A."/>
            <person name="Liang C."/>
            <person name="Lipzen A."/>
            <person name="Lutzoni F."/>
            <person name="Magnuson J."/>
            <person name="Mondo S."/>
            <person name="Nolan M."/>
            <person name="Ohm R."/>
            <person name="Pangilinan J."/>
            <person name="Park H.-J."/>
            <person name="Ramirez L."/>
            <person name="Alfaro M."/>
            <person name="Sun H."/>
            <person name="Tritt A."/>
            <person name="Yoshinaga Y."/>
            <person name="Zwiers L.-H."/>
            <person name="Turgeon B."/>
            <person name="Goodwin S."/>
            <person name="Spatafora J."/>
            <person name="Crous P."/>
            <person name="Grigoriev I."/>
        </authorList>
    </citation>
    <scope>NUCLEOTIDE SEQUENCE</scope>
    <source>
        <strain evidence="1">ATCC 200398</strain>
    </source>
</reference>
<sequence>MPLSNHGMPKTPLPTSPKGSIRSHRFGSLKSPVSPGPASPPLSPPMSPPMSARSFGTFIESAPSTPAFSPRPLSSHWDSSTLVLLSPLSPQSAPKSPTDPSPVEPEWEMMPPSRRPAPEELFRPEQLSPRPASDPFVPPKPWYPAKRVDDPSQKENQPPTSGETTEDADAEGNAREEQSNSAAFGKLATRMKSILRRKAPGEKKIKKQRRHEQDLDYMEDVHWSEM</sequence>
<protein>
    <submittedName>
        <fullName evidence="1">Uncharacterized protein</fullName>
    </submittedName>
</protein>
<comment type="caution">
    <text evidence="1">The sequence shown here is derived from an EMBL/GenBank/DDBJ whole genome shotgun (WGS) entry which is preliminary data.</text>
</comment>
<proteinExistence type="predicted"/>
<accession>A0ACB6R9I3</accession>
<name>A0ACB6R9I3_9PLEO</name>